<evidence type="ECO:0000313" key="5">
    <source>
        <dbReference type="Proteomes" id="UP001216139"/>
    </source>
</evidence>
<evidence type="ECO:0000259" key="3">
    <source>
        <dbReference type="Pfam" id="PF13505"/>
    </source>
</evidence>
<dbReference type="Pfam" id="PF13505">
    <property type="entry name" value="OMP_b-brl"/>
    <property type="match status" value="1"/>
</dbReference>
<sequence length="243" mass="26554">MKKTLIIISTAFISLISLSASAQLKSYLGVFGGISTPTGEFKKADYGEIYHENNKAGYAKNGFTIGLDGAYYFHKNWAVAGTISYQDQGQLNSNDVQNLSAGYTDGFGVDQSSVTSSKRYKNLNVLVGPQYTFVFNKLYIDLRANAGIIKSFSTPEIDVVLTDDDKDYPFTQHSSTATAFAYGGNVGLRYSFTKCIGLALKENYINSPGIKIDNDNRNNAAGRLVTKQPISEFQTTLGLTFTL</sequence>
<evidence type="ECO:0000313" key="4">
    <source>
        <dbReference type="EMBL" id="WCT14175.1"/>
    </source>
</evidence>
<keyword evidence="1 2" id="KW-0732">Signal</keyword>
<accession>A0ABY7TCD8</accession>
<protein>
    <submittedName>
        <fullName evidence="4">Outer membrane beta-barrel protein</fullName>
    </submittedName>
</protein>
<dbReference type="RefSeq" id="WP_273632500.1">
    <property type="nucleotide sequence ID" value="NZ_CP117167.1"/>
</dbReference>
<dbReference type="InterPro" id="IPR011250">
    <property type="entry name" value="OMP/PagP_B-barrel"/>
</dbReference>
<dbReference type="Proteomes" id="UP001216139">
    <property type="component" value="Chromosome"/>
</dbReference>
<dbReference type="Gene3D" id="2.40.160.20">
    <property type="match status" value="1"/>
</dbReference>
<dbReference type="SUPFAM" id="SSF56925">
    <property type="entry name" value="OMPA-like"/>
    <property type="match status" value="1"/>
</dbReference>
<keyword evidence="5" id="KW-1185">Reference proteome</keyword>
<feature type="chain" id="PRO_5046565916" evidence="2">
    <location>
        <begin position="23"/>
        <end position="243"/>
    </location>
</feature>
<evidence type="ECO:0000256" key="2">
    <source>
        <dbReference type="SAM" id="SignalP"/>
    </source>
</evidence>
<feature type="signal peptide" evidence="2">
    <location>
        <begin position="1"/>
        <end position="22"/>
    </location>
</feature>
<name>A0ABY7TCD8_9SPHI</name>
<feature type="domain" description="Outer membrane protein beta-barrel" evidence="3">
    <location>
        <begin position="9"/>
        <end position="209"/>
    </location>
</feature>
<evidence type="ECO:0000256" key="1">
    <source>
        <dbReference type="ARBA" id="ARBA00022729"/>
    </source>
</evidence>
<dbReference type="InterPro" id="IPR027385">
    <property type="entry name" value="Beta-barrel_OMP"/>
</dbReference>
<organism evidence="4 5">
    <name type="scientific">Mucilaginibacter jinjuensis</name>
    <dbReference type="NCBI Taxonomy" id="1176721"/>
    <lineage>
        <taxon>Bacteria</taxon>
        <taxon>Pseudomonadati</taxon>
        <taxon>Bacteroidota</taxon>
        <taxon>Sphingobacteriia</taxon>
        <taxon>Sphingobacteriales</taxon>
        <taxon>Sphingobacteriaceae</taxon>
        <taxon>Mucilaginibacter</taxon>
    </lineage>
</organism>
<proteinExistence type="predicted"/>
<gene>
    <name evidence="4" type="ORF">PQO05_09535</name>
</gene>
<reference evidence="4 5" key="1">
    <citation type="submission" date="2023-02" db="EMBL/GenBank/DDBJ databases">
        <title>Genome sequence of Mucilaginibacter jinjuensis strain KACC 16571.</title>
        <authorList>
            <person name="Kim S."/>
            <person name="Heo J."/>
            <person name="Kwon S.-W."/>
        </authorList>
    </citation>
    <scope>NUCLEOTIDE SEQUENCE [LARGE SCALE GENOMIC DNA]</scope>
    <source>
        <strain evidence="4 5">KACC 16571</strain>
    </source>
</reference>
<dbReference type="EMBL" id="CP117167">
    <property type="protein sequence ID" value="WCT14175.1"/>
    <property type="molecule type" value="Genomic_DNA"/>
</dbReference>